<feature type="region of interest" description="Disordered" evidence="1">
    <location>
        <begin position="34"/>
        <end position="59"/>
    </location>
</feature>
<protein>
    <submittedName>
        <fullName evidence="2">Uncharacterized protein</fullName>
    </submittedName>
</protein>
<dbReference type="EMBL" id="BLXT01006082">
    <property type="protein sequence ID" value="GFO28798.1"/>
    <property type="molecule type" value="Genomic_DNA"/>
</dbReference>
<proteinExistence type="predicted"/>
<sequence length="86" mass="9577">MQKTHFISAALYIVYPRKRGIFYIARAQEVDLRFSGPPSGQSLGGRARNRDRRPRRSQGGFAVHCATDAPALFPGWGNESAEINND</sequence>
<comment type="caution">
    <text evidence="2">The sequence shown here is derived from an EMBL/GenBank/DDBJ whole genome shotgun (WGS) entry which is preliminary data.</text>
</comment>
<dbReference type="AlphaFoldDB" id="A0AAV4CCU4"/>
<feature type="compositionally biased region" description="Basic residues" evidence="1">
    <location>
        <begin position="47"/>
        <end position="56"/>
    </location>
</feature>
<organism evidence="2 3">
    <name type="scientific">Plakobranchus ocellatus</name>
    <dbReference type="NCBI Taxonomy" id="259542"/>
    <lineage>
        <taxon>Eukaryota</taxon>
        <taxon>Metazoa</taxon>
        <taxon>Spiralia</taxon>
        <taxon>Lophotrochozoa</taxon>
        <taxon>Mollusca</taxon>
        <taxon>Gastropoda</taxon>
        <taxon>Heterobranchia</taxon>
        <taxon>Euthyneura</taxon>
        <taxon>Panpulmonata</taxon>
        <taxon>Sacoglossa</taxon>
        <taxon>Placobranchoidea</taxon>
        <taxon>Plakobranchidae</taxon>
        <taxon>Plakobranchus</taxon>
    </lineage>
</organism>
<reference evidence="2 3" key="1">
    <citation type="journal article" date="2021" name="Elife">
        <title>Chloroplast acquisition without the gene transfer in kleptoplastic sea slugs, Plakobranchus ocellatus.</title>
        <authorList>
            <person name="Maeda T."/>
            <person name="Takahashi S."/>
            <person name="Yoshida T."/>
            <person name="Shimamura S."/>
            <person name="Takaki Y."/>
            <person name="Nagai Y."/>
            <person name="Toyoda A."/>
            <person name="Suzuki Y."/>
            <person name="Arimoto A."/>
            <person name="Ishii H."/>
            <person name="Satoh N."/>
            <person name="Nishiyama T."/>
            <person name="Hasebe M."/>
            <person name="Maruyama T."/>
            <person name="Minagawa J."/>
            <person name="Obokata J."/>
            <person name="Shigenobu S."/>
        </authorList>
    </citation>
    <scope>NUCLEOTIDE SEQUENCE [LARGE SCALE GENOMIC DNA]</scope>
</reference>
<gene>
    <name evidence="2" type="ORF">PoB_005530300</name>
</gene>
<evidence type="ECO:0000313" key="3">
    <source>
        <dbReference type="Proteomes" id="UP000735302"/>
    </source>
</evidence>
<keyword evidence="3" id="KW-1185">Reference proteome</keyword>
<name>A0AAV4CCU4_9GAST</name>
<evidence type="ECO:0000256" key="1">
    <source>
        <dbReference type="SAM" id="MobiDB-lite"/>
    </source>
</evidence>
<evidence type="ECO:0000313" key="2">
    <source>
        <dbReference type="EMBL" id="GFO28798.1"/>
    </source>
</evidence>
<dbReference type="Proteomes" id="UP000735302">
    <property type="component" value="Unassembled WGS sequence"/>
</dbReference>
<accession>A0AAV4CCU4</accession>